<dbReference type="PANTHER" id="PTHR46984:SF1">
    <property type="entry name" value="LEUCINE-RICH REPEAT-CONTAINING PROTEIN 71"/>
    <property type="match status" value="1"/>
</dbReference>
<dbReference type="Gene3D" id="3.80.10.10">
    <property type="entry name" value="Ribonuclease Inhibitor"/>
    <property type="match status" value="2"/>
</dbReference>
<dbReference type="SUPFAM" id="SSF48403">
    <property type="entry name" value="Ankyrin repeat"/>
    <property type="match status" value="1"/>
</dbReference>
<evidence type="ECO:0000256" key="2">
    <source>
        <dbReference type="PROSITE-ProRule" id="PRU00023"/>
    </source>
</evidence>
<name>A0AAE0FY11_9CHLO</name>
<proteinExistence type="predicted"/>
<dbReference type="SMART" id="SM00248">
    <property type="entry name" value="ANK"/>
    <property type="match status" value="3"/>
</dbReference>
<protein>
    <submittedName>
        <fullName evidence="4">Uncharacterized protein</fullName>
    </submittedName>
</protein>
<dbReference type="Pfam" id="PF13637">
    <property type="entry name" value="Ank_4"/>
    <property type="match status" value="1"/>
</dbReference>
<comment type="caution">
    <text evidence="4">The sequence shown here is derived from an EMBL/GenBank/DDBJ whole genome shotgun (WGS) entry which is preliminary data.</text>
</comment>
<dbReference type="InterPro" id="IPR002110">
    <property type="entry name" value="Ankyrin_rpt"/>
</dbReference>
<dbReference type="Pfam" id="PF13516">
    <property type="entry name" value="LRR_6"/>
    <property type="match status" value="5"/>
</dbReference>
<sequence>MGNKLCIHCQDALQTDLEVALTAKSGKIEPRLRANLERLWDKLTDEHRSELDAVRLALQRRVMSMEDNLKAVKAAAQERETNMKALIAELQRQNESLQIQYEDMEAGLSGRVEELTEELLTVRSQSEQTIAELQGKAHELTEQHIALQTSTGLAQAITVDKTNALSDKIEVLGFEKKCLEVQVEELDRRQRIESPLHQAARTNNFTAAKVLLAENAVGVDLLNAIGYSALHVGALSGHVEILKILLENKATVELQDDEGNTPLHLAAQHGRTDTIALLIWGLPKDMDPEIPNKAGETPMQIAEKAQLGYFVRTYEKVRQQKLVKERENQGLVFLKERLDELGITGYDIKGVAACRVTATASFDKGVPMALKLDKCLILDEGAIGVAKFLSTTTTLQNLSLISNDISDPGAIALAGALVDNPYLHRLSLWNNRVEDEGATAIAKALQSNAALLELNLVSNQVGNLGAAQLGNALQGNYSLRVLHLGRNLISDSGAEELAKGIEQNDSLEKLSLEWNNLSDRGAAALTSALETNTALVYLSFYGNPKISAPQKEALLAMGTEKRRVL</sequence>
<keyword evidence="5" id="KW-1185">Reference proteome</keyword>
<feature type="repeat" description="ANK" evidence="2">
    <location>
        <begin position="225"/>
        <end position="257"/>
    </location>
</feature>
<dbReference type="SUPFAM" id="SSF52047">
    <property type="entry name" value="RNI-like"/>
    <property type="match status" value="1"/>
</dbReference>
<dbReference type="Proteomes" id="UP001190700">
    <property type="component" value="Unassembled WGS sequence"/>
</dbReference>
<comment type="subcellular location">
    <subcellularLocation>
        <location evidence="1">Cytoplasm</location>
        <location evidence="1">Cytoskeleton</location>
        <location evidence="1">Cilium axoneme</location>
    </subcellularLocation>
</comment>
<evidence type="ECO:0000313" key="4">
    <source>
        <dbReference type="EMBL" id="KAK3267792.1"/>
    </source>
</evidence>
<dbReference type="EMBL" id="LGRX02012197">
    <property type="protein sequence ID" value="KAK3267792.1"/>
    <property type="molecule type" value="Genomic_DNA"/>
</dbReference>
<dbReference type="GO" id="GO:0005930">
    <property type="term" value="C:axoneme"/>
    <property type="evidence" value="ECO:0007669"/>
    <property type="project" value="UniProtKB-SubCell"/>
</dbReference>
<organism evidence="4 5">
    <name type="scientific">Cymbomonas tetramitiformis</name>
    <dbReference type="NCBI Taxonomy" id="36881"/>
    <lineage>
        <taxon>Eukaryota</taxon>
        <taxon>Viridiplantae</taxon>
        <taxon>Chlorophyta</taxon>
        <taxon>Pyramimonadophyceae</taxon>
        <taxon>Pyramimonadales</taxon>
        <taxon>Pyramimonadaceae</taxon>
        <taxon>Cymbomonas</taxon>
    </lineage>
</organism>
<dbReference type="PROSITE" id="PS50088">
    <property type="entry name" value="ANK_REPEAT"/>
    <property type="match status" value="2"/>
</dbReference>
<dbReference type="InterPro" id="IPR053040">
    <property type="entry name" value="LRR-containing_protein_71"/>
</dbReference>
<dbReference type="InterPro" id="IPR032675">
    <property type="entry name" value="LRR_dom_sf"/>
</dbReference>
<feature type="coiled-coil region" evidence="3">
    <location>
        <begin position="55"/>
        <end position="143"/>
    </location>
</feature>
<keyword evidence="2" id="KW-0040">ANK repeat</keyword>
<dbReference type="AlphaFoldDB" id="A0AAE0FY11"/>
<dbReference type="Gene3D" id="1.25.40.20">
    <property type="entry name" value="Ankyrin repeat-containing domain"/>
    <property type="match status" value="1"/>
</dbReference>
<dbReference type="InterPro" id="IPR036770">
    <property type="entry name" value="Ankyrin_rpt-contain_sf"/>
</dbReference>
<keyword evidence="3" id="KW-0175">Coiled coil</keyword>
<feature type="repeat" description="ANK" evidence="2">
    <location>
        <begin position="258"/>
        <end position="279"/>
    </location>
</feature>
<accession>A0AAE0FY11</accession>
<dbReference type="PANTHER" id="PTHR46984">
    <property type="entry name" value="LEUCINE-RICH REPEAT-CONTAINING PROTEIN 71"/>
    <property type="match status" value="1"/>
</dbReference>
<dbReference type="SMART" id="SM00368">
    <property type="entry name" value="LRR_RI"/>
    <property type="match status" value="5"/>
</dbReference>
<evidence type="ECO:0000313" key="5">
    <source>
        <dbReference type="Proteomes" id="UP001190700"/>
    </source>
</evidence>
<evidence type="ECO:0000256" key="3">
    <source>
        <dbReference type="SAM" id="Coils"/>
    </source>
</evidence>
<dbReference type="PROSITE" id="PS50297">
    <property type="entry name" value="ANK_REP_REGION"/>
    <property type="match status" value="2"/>
</dbReference>
<evidence type="ECO:0000256" key="1">
    <source>
        <dbReference type="ARBA" id="ARBA00004430"/>
    </source>
</evidence>
<gene>
    <name evidence="4" type="ORF">CYMTET_23674</name>
</gene>
<reference evidence="4 5" key="1">
    <citation type="journal article" date="2015" name="Genome Biol. Evol.">
        <title>Comparative Genomics of a Bacterivorous Green Alga Reveals Evolutionary Causalities and Consequences of Phago-Mixotrophic Mode of Nutrition.</title>
        <authorList>
            <person name="Burns J.A."/>
            <person name="Paasch A."/>
            <person name="Narechania A."/>
            <person name="Kim E."/>
        </authorList>
    </citation>
    <scope>NUCLEOTIDE SEQUENCE [LARGE SCALE GENOMIC DNA]</scope>
    <source>
        <strain evidence="4 5">PLY_AMNH</strain>
    </source>
</reference>
<dbReference type="InterPro" id="IPR001611">
    <property type="entry name" value="Leu-rich_rpt"/>
</dbReference>